<keyword evidence="1" id="KW-0472">Membrane</keyword>
<dbReference type="EMBL" id="JAEPQZ010000018">
    <property type="protein sequence ID" value="KAG2172098.1"/>
    <property type="molecule type" value="Genomic_DNA"/>
</dbReference>
<keyword evidence="1" id="KW-0812">Transmembrane</keyword>
<keyword evidence="1" id="KW-1133">Transmembrane helix</keyword>
<sequence length="261" mass="30381">MAYTSAPQALFSKIFSSVLVFGSVYIATAVVMLSIVGFNTIFLDYTPYDPDKSECSCDCWDRKFKGEYYGATRDYKAIYFNMTSQSVHVFMWTLLYILLVEQFVRKCIHHILDRSIRYHILLLAIPGYYGNYYNWWSTWNYLNDEFYSMFSTQMFFNVSEFIPSLSLYFLLDANAKPSKLLTQASIAISMAHLFLSLSDQGWYHIATISGKIQRDIAFIVSDVVLLVVNIRELLKMRALKRDLYQVFAICVSLIVFYHFLA</sequence>
<feature type="transmembrane region" description="Helical" evidence="1">
    <location>
        <begin position="116"/>
        <end position="134"/>
    </location>
</feature>
<dbReference type="AlphaFoldDB" id="A0A8H7PDW2"/>
<protein>
    <submittedName>
        <fullName evidence="2">Uncharacterized protein</fullName>
    </submittedName>
</protein>
<evidence type="ECO:0000313" key="3">
    <source>
        <dbReference type="Proteomes" id="UP000654370"/>
    </source>
</evidence>
<dbReference type="OrthoDB" id="5594949at2759"/>
<feature type="transmembrane region" description="Helical" evidence="1">
    <location>
        <begin position="243"/>
        <end position="260"/>
    </location>
</feature>
<gene>
    <name evidence="2" type="ORF">INT43_001575</name>
</gene>
<keyword evidence="3" id="KW-1185">Reference proteome</keyword>
<dbReference type="PANTHER" id="PTHR39074">
    <property type="entry name" value="AGAP007547-PA"/>
    <property type="match status" value="1"/>
</dbReference>
<feature type="transmembrane region" description="Helical" evidence="1">
    <location>
        <begin position="154"/>
        <end position="171"/>
    </location>
</feature>
<reference evidence="2" key="1">
    <citation type="submission" date="2020-12" db="EMBL/GenBank/DDBJ databases">
        <title>Metabolic potential, ecology and presence of endohyphal bacteria is reflected in genomic diversity of Mucoromycotina.</title>
        <authorList>
            <person name="Muszewska A."/>
            <person name="Okrasinska A."/>
            <person name="Steczkiewicz K."/>
            <person name="Drgas O."/>
            <person name="Orlowska M."/>
            <person name="Perlinska-Lenart U."/>
            <person name="Aleksandrzak-Piekarczyk T."/>
            <person name="Szatraj K."/>
            <person name="Zielenkiewicz U."/>
            <person name="Pilsyk S."/>
            <person name="Malc E."/>
            <person name="Mieczkowski P."/>
            <person name="Kruszewska J.S."/>
            <person name="Biernat P."/>
            <person name="Pawlowska J."/>
        </authorList>
    </citation>
    <scope>NUCLEOTIDE SEQUENCE</scope>
    <source>
        <strain evidence="2">WA0000067209</strain>
    </source>
</reference>
<feature type="transmembrane region" description="Helical" evidence="1">
    <location>
        <begin position="86"/>
        <end position="104"/>
    </location>
</feature>
<accession>A0A8H7PDW2</accession>
<feature type="transmembrane region" description="Helical" evidence="1">
    <location>
        <begin position="18"/>
        <end position="42"/>
    </location>
</feature>
<evidence type="ECO:0000256" key="1">
    <source>
        <dbReference type="SAM" id="Phobius"/>
    </source>
</evidence>
<evidence type="ECO:0000313" key="2">
    <source>
        <dbReference type="EMBL" id="KAG2172098.1"/>
    </source>
</evidence>
<proteinExistence type="predicted"/>
<organism evidence="2 3">
    <name type="scientific">Mortierella isabellina</name>
    <name type="common">Filamentous fungus</name>
    <name type="synonym">Umbelopsis isabellina</name>
    <dbReference type="NCBI Taxonomy" id="91625"/>
    <lineage>
        <taxon>Eukaryota</taxon>
        <taxon>Fungi</taxon>
        <taxon>Fungi incertae sedis</taxon>
        <taxon>Mucoromycota</taxon>
        <taxon>Mucoromycotina</taxon>
        <taxon>Umbelopsidomycetes</taxon>
        <taxon>Umbelopsidales</taxon>
        <taxon>Umbelopsidaceae</taxon>
        <taxon>Umbelopsis</taxon>
    </lineage>
</organism>
<dbReference type="PANTHER" id="PTHR39074:SF1">
    <property type="entry name" value="AGAP007547-PA"/>
    <property type="match status" value="1"/>
</dbReference>
<name>A0A8H7PDW2_MORIS</name>
<dbReference type="Proteomes" id="UP000654370">
    <property type="component" value="Unassembled WGS sequence"/>
</dbReference>
<comment type="caution">
    <text evidence="2">The sequence shown here is derived from an EMBL/GenBank/DDBJ whole genome shotgun (WGS) entry which is preliminary data.</text>
</comment>